<dbReference type="Proteomes" id="UP001163046">
    <property type="component" value="Unassembled WGS sequence"/>
</dbReference>
<name>A0A9W9YB36_9CNID</name>
<keyword evidence="1" id="KW-0732">Signal</keyword>
<evidence type="ECO:0000313" key="4">
    <source>
        <dbReference type="EMBL" id="KAJ7330799.1"/>
    </source>
</evidence>
<dbReference type="OrthoDB" id="5985006at2759"/>
<evidence type="ECO:0000313" key="5">
    <source>
        <dbReference type="Proteomes" id="UP001163046"/>
    </source>
</evidence>
<evidence type="ECO:0000256" key="1">
    <source>
        <dbReference type="ARBA" id="ARBA00022729"/>
    </source>
</evidence>
<evidence type="ECO:0000259" key="3">
    <source>
        <dbReference type="Pfam" id="PF23283"/>
    </source>
</evidence>
<reference evidence="4" key="1">
    <citation type="submission" date="2023-01" db="EMBL/GenBank/DDBJ databases">
        <title>Genome assembly of the deep-sea coral Lophelia pertusa.</title>
        <authorList>
            <person name="Herrera S."/>
            <person name="Cordes E."/>
        </authorList>
    </citation>
    <scope>NUCLEOTIDE SEQUENCE</scope>
    <source>
        <strain evidence="4">USNM1676648</strain>
        <tissue evidence="4">Polyp</tissue>
    </source>
</reference>
<dbReference type="Pfam" id="PF23283">
    <property type="entry name" value="D8C_UMOD"/>
    <property type="match status" value="1"/>
</dbReference>
<keyword evidence="5" id="KW-1185">Reference proteome</keyword>
<gene>
    <name evidence="4" type="ORF">OS493_021733</name>
</gene>
<comment type="caution">
    <text evidence="4">The sequence shown here is derived from an EMBL/GenBank/DDBJ whole genome shotgun (WGS) entry which is preliminary data.</text>
</comment>
<dbReference type="InterPro" id="IPR057774">
    <property type="entry name" value="D8C_UMOD/GP2/OIT3-like"/>
</dbReference>
<sequence>MMASYCIPHSTCNTEMVGWVSGAHPTAAYELVTRTACMHYTSGCCQTNYPVEIRNCSGFYVYKLQPTGSNQRYCGVNAVTVCDSRQEKFLAVLPLVYHSSVPVPRALKYLL</sequence>
<dbReference type="EMBL" id="MU827791">
    <property type="protein sequence ID" value="KAJ7330799.1"/>
    <property type="molecule type" value="Genomic_DNA"/>
</dbReference>
<protein>
    <recommendedName>
        <fullName evidence="3">UMOD/GP2/OIT3-like D8C domain-containing protein</fullName>
    </recommendedName>
</protein>
<dbReference type="AlphaFoldDB" id="A0A9W9YB36"/>
<accession>A0A9W9YB36</accession>
<keyword evidence="2" id="KW-1015">Disulfide bond</keyword>
<organism evidence="4 5">
    <name type="scientific">Desmophyllum pertusum</name>
    <dbReference type="NCBI Taxonomy" id="174260"/>
    <lineage>
        <taxon>Eukaryota</taxon>
        <taxon>Metazoa</taxon>
        <taxon>Cnidaria</taxon>
        <taxon>Anthozoa</taxon>
        <taxon>Hexacorallia</taxon>
        <taxon>Scleractinia</taxon>
        <taxon>Caryophylliina</taxon>
        <taxon>Caryophylliidae</taxon>
        <taxon>Desmophyllum</taxon>
    </lineage>
</organism>
<feature type="domain" description="UMOD/GP2/OIT3-like D8C" evidence="3">
    <location>
        <begin position="2"/>
        <end position="74"/>
    </location>
</feature>
<proteinExistence type="predicted"/>
<evidence type="ECO:0000256" key="2">
    <source>
        <dbReference type="ARBA" id="ARBA00023157"/>
    </source>
</evidence>